<dbReference type="Pfam" id="PF07690">
    <property type="entry name" value="MFS_1"/>
    <property type="match status" value="2"/>
</dbReference>
<feature type="transmembrane region" description="Helical" evidence="5">
    <location>
        <begin position="100"/>
        <end position="121"/>
    </location>
</feature>
<feature type="transmembrane region" description="Helical" evidence="5">
    <location>
        <begin position="223"/>
        <end position="242"/>
    </location>
</feature>
<name>A0A7X5UXR0_9SPHN</name>
<comment type="caution">
    <text evidence="7">The sequence shown here is derived from an EMBL/GenBank/DDBJ whole genome shotgun (WGS) entry which is preliminary data.</text>
</comment>
<feature type="transmembrane region" description="Helical" evidence="5">
    <location>
        <begin position="75"/>
        <end position="94"/>
    </location>
</feature>
<feature type="transmembrane region" description="Helical" evidence="5">
    <location>
        <begin position="163"/>
        <end position="183"/>
    </location>
</feature>
<evidence type="ECO:0000256" key="1">
    <source>
        <dbReference type="ARBA" id="ARBA00004141"/>
    </source>
</evidence>
<feature type="transmembrane region" description="Helical" evidence="5">
    <location>
        <begin position="327"/>
        <end position="344"/>
    </location>
</feature>
<accession>A0A7X5UXR0</accession>
<dbReference type="RefSeq" id="WP_167298544.1">
    <property type="nucleotide sequence ID" value="NZ_JAASQV010000001.1"/>
</dbReference>
<reference evidence="7 8" key="1">
    <citation type="submission" date="2020-03" db="EMBL/GenBank/DDBJ databases">
        <title>Genomic Encyclopedia of Type Strains, Phase IV (KMG-IV): sequencing the most valuable type-strain genomes for metagenomic binning, comparative biology and taxonomic classification.</title>
        <authorList>
            <person name="Goeker M."/>
        </authorList>
    </citation>
    <scope>NUCLEOTIDE SEQUENCE [LARGE SCALE GENOMIC DNA]</scope>
    <source>
        <strain evidence="7 8">DSM 4733</strain>
    </source>
</reference>
<keyword evidence="3 5" id="KW-1133">Transmembrane helix</keyword>
<feature type="transmembrane region" description="Helical" evidence="5">
    <location>
        <begin position="45"/>
        <end position="63"/>
    </location>
</feature>
<keyword evidence="8" id="KW-1185">Reference proteome</keyword>
<evidence type="ECO:0000256" key="5">
    <source>
        <dbReference type="SAM" id="Phobius"/>
    </source>
</evidence>
<feature type="transmembrane region" description="Helical" evidence="5">
    <location>
        <begin position="356"/>
        <end position="380"/>
    </location>
</feature>
<sequence>MQARHPNLTLTACILASSLAFIDGSVTNVALPAIGADLHATPAELQWTINAYMLPLSALLLIGGAAGDHFGRRRLLVLGIALFTAASIACAVAADLTLLLAARAVQGIGAAILLPNSLATLGHAFTGEARGKAIGTWAGVGAIAGAVGPPLGGWLVDAIGWRAIFYVNVPVALAAIFIAMRYVEESAEGDLPLDLPGAAAATLALGAITWALTLWSSHHALDAPVAIGLVTGALAIGLFLWVEHARGDRAMMPVAMFGSRAFAGLTLLTFLLYGALGGVLLLLPYVLIQAGGYSALHAGFALLPMPLGMGIASRVMGKVTARIGPRWPLTIGPLIVAIGFALLLRVDAGAPYWTSVFPGALAIAIGMASVAAPLTTAVLASVDETHTGTASGFNSAIARTGGLIATAIAGAVIAAAGAGLVSAFHMGALAGAAAAALSGVTAYLTLGEIRKPTQPPEGSARTSLR</sequence>
<dbReference type="InterPro" id="IPR036259">
    <property type="entry name" value="MFS_trans_sf"/>
</dbReference>
<feature type="transmembrane region" description="Helical" evidence="5">
    <location>
        <begin position="294"/>
        <end position="315"/>
    </location>
</feature>
<dbReference type="EMBL" id="JAASQV010000001">
    <property type="protein sequence ID" value="NIJ64147.1"/>
    <property type="molecule type" value="Genomic_DNA"/>
</dbReference>
<dbReference type="Proteomes" id="UP000564677">
    <property type="component" value="Unassembled WGS sequence"/>
</dbReference>
<gene>
    <name evidence="7" type="ORF">FHR20_001078</name>
</gene>
<evidence type="ECO:0000256" key="3">
    <source>
        <dbReference type="ARBA" id="ARBA00022989"/>
    </source>
</evidence>
<evidence type="ECO:0000256" key="2">
    <source>
        <dbReference type="ARBA" id="ARBA00022692"/>
    </source>
</evidence>
<dbReference type="SUPFAM" id="SSF103473">
    <property type="entry name" value="MFS general substrate transporter"/>
    <property type="match status" value="1"/>
</dbReference>
<dbReference type="AlphaFoldDB" id="A0A7X5UXR0"/>
<dbReference type="InterPro" id="IPR011701">
    <property type="entry name" value="MFS"/>
</dbReference>
<feature type="transmembrane region" description="Helical" evidence="5">
    <location>
        <begin position="133"/>
        <end position="151"/>
    </location>
</feature>
<dbReference type="InterPro" id="IPR020846">
    <property type="entry name" value="MFS_dom"/>
</dbReference>
<feature type="transmembrane region" description="Helical" evidence="5">
    <location>
        <begin position="427"/>
        <end position="446"/>
    </location>
</feature>
<evidence type="ECO:0000259" key="6">
    <source>
        <dbReference type="PROSITE" id="PS50850"/>
    </source>
</evidence>
<dbReference type="PROSITE" id="PS50850">
    <property type="entry name" value="MFS"/>
    <property type="match status" value="1"/>
</dbReference>
<proteinExistence type="predicted"/>
<dbReference type="Gene3D" id="1.20.1720.10">
    <property type="entry name" value="Multidrug resistance protein D"/>
    <property type="match status" value="1"/>
</dbReference>
<feature type="transmembrane region" description="Helical" evidence="5">
    <location>
        <begin position="262"/>
        <end position="288"/>
    </location>
</feature>
<feature type="domain" description="Major facilitator superfamily (MFS) profile" evidence="6">
    <location>
        <begin position="9"/>
        <end position="450"/>
    </location>
</feature>
<comment type="subcellular location">
    <subcellularLocation>
        <location evidence="1">Membrane</location>
        <topology evidence="1">Multi-pass membrane protein</topology>
    </subcellularLocation>
</comment>
<evidence type="ECO:0000313" key="8">
    <source>
        <dbReference type="Proteomes" id="UP000564677"/>
    </source>
</evidence>
<feature type="transmembrane region" description="Helical" evidence="5">
    <location>
        <begin position="195"/>
        <end position="217"/>
    </location>
</feature>
<evidence type="ECO:0000256" key="4">
    <source>
        <dbReference type="ARBA" id="ARBA00023136"/>
    </source>
</evidence>
<organism evidence="7 8">
    <name type="scientific">Sphingomonas leidyi</name>
    <dbReference type="NCBI Taxonomy" id="68569"/>
    <lineage>
        <taxon>Bacteria</taxon>
        <taxon>Pseudomonadati</taxon>
        <taxon>Pseudomonadota</taxon>
        <taxon>Alphaproteobacteria</taxon>
        <taxon>Sphingomonadales</taxon>
        <taxon>Sphingomonadaceae</taxon>
        <taxon>Sphingomonas</taxon>
    </lineage>
</organism>
<dbReference type="PANTHER" id="PTHR42718:SF42">
    <property type="entry name" value="EXPORT PROTEIN"/>
    <property type="match status" value="1"/>
</dbReference>
<dbReference type="PANTHER" id="PTHR42718">
    <property type="entry name" value="MAJOR FACILITATOR SUPERFAMILY MULTIDRUG TRANSPORTER MFSC"/>
    <property type="match status" value="1"/>
</dbReference>
<dbReference type="CDD" id="cd17321">
    <property type="entry name" value="MFS_MMR_MDR_like"/>
    <property type="match status" value="1"/>
</dbReference>
<feature type="transmembrane region" description="Helical" evidence="5">
    <location>
        <begin position="401"/>
        <end position="421"/>
    </location>
</feature>
<keyword evidence="2 5" id="KW-0812">Transmembrane</keyword>
<dbReference type="Gene3D" id="1.20.1250.20">
    <property type="entry name" value="MFS general substrate transporter like domains"/>
    <property type="match status" value="1"/>
</dbReference>
<dbReference type="GO" id="GO:0016020">
    <property type="term" value="C:membrane"/>
    <property type="evidence" value="ECO:0007669"/>
    <property type="project" value="UniProtKB-SubCell"/>
</dbReference>
<keyword evidence="4 5" id="KW-0472">Membrane</keyword>
<protein>
    <submittedName>
        <fullName evidence="7">EmrB/QacA subfamily drug resistance transporter</fullName>
    </submittedName>
</protein>
<evidence type="ECO:0000313" key="7">
    <source>
        <dbReference type="EMBL" id="NIJ64147.1"/>
    </source>
</evidence>
<dbReference type="GO" id="GO:0022857">
    <property type="term" value="F:transmembrane transporter activity"/>
    <property type="evidence" value="ECO:0007669"/>
    <property type="project" value="InterPro"/>
</dbReference>